<reference evidence="1" key="1">
    <citation type="journal article" date="2020" name="Stud. Mycol.">
        <title>101 Dothideomycetes genomes: a test case for predicting lifestyles and emergence of pathogens.</title>
        <authorList>
            <person name="Haridas S."/>
            <person name="Albert R."/>
            <person name="Binder M."/>
            <person name="Bloem J."/>
            <person name="Labutti K."/>
            <person name="Salamov A."/>
            <person name="Andreopoulos B."/>
            <person name="Baker S."/>
            <person name="Barry K."/>
            <person name="Bills G."/>
            <person name="Bluhm B."/>
            <person name="Cannon C."/>
            <person name="Castanera R."/>
            <person name="Culley D."/>
            <person name="Daum C."/>
            <person name="Ezra D."/>
            <person name="Gonzalez J."/>
            <person name="Henrissat B."/>
            <person name="Kuo A."/>
            <person name="Liang C."/>
            <person name="Lipzen A."/>
            <person name="Lutzoni F."/>
            <person name="Magnuson J."/>
            <person name="Mondo S."/>
            <person name="Nolan M."/>
            <person name="Ohm R."/>
            <person name="Pangilinan J."/>
            <person name="Park H.-J."/>
            <person name="Ramirez L."/>
            <person name="Alfaro M."/>
            <person name="Sun H."/>
            <person name="Tritt A."/>
            <person name="Yoshinaga Y."/>
            <person name="Zwiers L.-H."/>
            <person name="Turgeon B."/>
            <person name="Goodwin S."/>
            <person name="Spatafora J."/>
            <person name="Crous P."/>
            <person name="Grigoriev I."/>
        </authorList>
    </citation>
    <scope>NUCLEOTIDE SEQUENCE</scope>
    <source>
        <strain evidence="1">ATCC 200398</strain>
    </source>
</reference>
<evidence type="ECO:0000313" key="1">
    <source>
        <dbReference type="EMBL" id="KAF2472377.1"/>
    </source>
</evidence>
<comment type="caution">
    <text evidence="1">The sequence shown here is derived from an EMBL/GenBank/DDBJ whole genome shotgun (WGS) entry which is preliminary data.</text>
</comment>
<gene>
    <name evidence="1" type="ORF">BDR25DRAFT_312927</name>
</gene>
<dbReference type="EMBL" id="MU003502">
    <property type="protein sequence ID" value="KAF2472377.1"/>
    <property type="molecule type" value="Genomic_DNA"/>
</dbReference>
<organism evidence="1 2">
    <name type="scientific">Lindgomyces ingoldianus</name>
    <dbReference type="NCBI Taxonomy" id="673940"/>
    <lineage>
        <taxon>Eukaryota</taxon>
        <taxon>Fungi</taxon>
        <taxon>Dikarya</taxon>
        <taxon>Ascomycota</taxon>
        <taxon>Pezizomycotina</taxon>
        <taxon>Dothideomycetes</taxon>
        <taxon>Pleosporomycetidae</taxon>
        <taxon>Pleosporales</taxon>
        <taxon>Lindgomycetaceae</taxon>
        <taxon>Lindgomyces</taxon>
    </lineage>
</organism>
<dbReference type="Proteomes" id="UP000799755">
    <property type="component" value="Unassembled WGS sequence"/>
</dbReference>
<evidence type="ECO:0000313" key="2">
    <source>
        <dbReference type="Proteomes" id="UP000799755"/>
    </source>
</evidence>
<proteinExistence type="predicted"/>
<name>A0ACB6R1I9_9PLEO</name>
<keyword evidence="2" id="KW-1185">Reference proteome</keyword>
<accession>A0ACB6R1I9</accession>
<sequence length="306" mass="35098">MSFRYARKHGFILAEKDHRAFELANGKAARALGKVEAKWRFSAEPERGYDLVFYVLRKCSRHVILGNKFLQETRTMSVHKQRIRYAKRKMLTQRVVNLIGNHNKTQRMAGYLNGVPVLALPDSGAQPNIVSAAFAEANGWEISENHSSLKFADGSVQESLGQVCGTWRFGENDGRETRQLIFEVLRDCPFNVVLGQEIVYGLGIYQNYADSMITIICLSKYGNGFNLVVYIPRFLKKLREKLSKGCSADTSATQDNKEKELEDELLLRKIENQELERLSELRKSIREREIATRRQRWEAAHRARGV</sequence>
<protein>
    <submittedName>
        <fullName evidence="1">Uncharacterized protein</fullName>
    </submittedName>
</protein>